<dbReference type="EMBL" id="NPIC01000003">
    <property type="protein sequence ID" value="RDL37038.1"/>
    <property type="molecule type" value="Genomic_DNA"/>
</dbReference>
<sequence>MGEPPLADRLLQTGKLAFDPDQPEEVRQENRPRFKAIIDGTSTLVLMPVLNLLIQPGRTHPWLRAPLISALASLPLRPRGVQDTIEFILSVHPSSRVGSSEDTSKQAGISYEALNAASRLLCSPPFGMASERWFSGIAPQLLSLLQGQGEPGMDKAAAFIIGFGILGRKQYGAPGMAGWKAFAAPMLSCIDPTITPESTQAAASEEDIITLGAPKILVSSGDVSRSLCNLLTLVTSHPNPGLARRLLKPILLPLWSLASWYDDASIVEITFCKPAREMLKILVQLSPVNEEPVYENCPRPTSYCLSTILDNLLFKGRSGPGKPCWEYASSKDGGIQVQQPDNNPQKDTDIVSNLARIDHGVDKFIAFLGILGSTPDFVTEVSRLFMSLCSKWLSNNDRQIGNPVLSRLEASEDRGDIESRLIEARVMQKLMDTFPDKLISDSKQVLALVCQVLSDFTDASGDHTNSDDAVAVALSLLNMLLTTPSFQISLEDTALDSIQSSLKSISRLGREEISPTAKSLQSLLRFHSTIGGPQVAIPSTSTDQQWEDRKSYSLAMSYLMASDSPPPVRVQGLEILSTLMRANSAVLDIPALLILFTSILQDKEEYIYLRAIQSLIQLSQRHPKAVMKDLIDRYVDPDEEYELDQRLRLGEALLQVIQTSALQFTGETARSVCHGLLFISSRRGYRPKTERAQERRLKSKKKSETEAEEAWGGEVPQLAEDEMSPEDEILAQIVSGWESKRGTEDVRIRASALSILGSVLESNLGGIDPSTTSAAIDMSIHILTLEPELQRAILRRAAILLIMDFIRALEAARSEGRSLGFGFVGQSLDNVTRVLEYVKDTDSDGLVRQHAKDVVESLQAWQMNSLFASRAEPQTEIQELSGLHIRPGGGSRESRMTPRIEEIE</sequence>
<dbReference type="InterPro" id="IPR019451">
    <property type="entry name" value="Rtp1_C1"/>
</dbReference>
<dbReference type="PANTHER" id="PTHR20959">
    <property type="entry name" value="TRANSPORT AND GOLGI ORGANIZATION PROTEIN 6 FAMILY MEMBER"/>
    <property type="match status" value="1"/>
</dbReference>
<feature type="domain" description="RNA polymerase II assembly factor Rtp1 C-terminal" evidence="4">
    <location>
        <begin position="561"/>
        <end position="659"/>
    </location>
</feature>
<proteinExistence type="inferred from homology"/>
<evidence type="ECO:0000256" key="1">
    <source>
        <dbReference type="ARBA" id="ARBA00005724"/>
    </source>
</evidence>
<comment type="similarity">
    <text evidence="1">Belongs to the Tango6 family.</text>
</comment>
<reference evidence="5 6" key="1">
    <citation type="journal article" date="2018" name="IMA Fungus">
        <title>IMA Genome-F 9: Draft genome sequence of Annulohypoxylon stygium, Aspergillus mulundensis, Berkeleyomyces basicola (syn. Thielaviopsis basicola), Ceratocystis smalleyi, two Cercospora beticola strains, Coleophoma cylindrospora, Fusarium fracticaudum, Phialophora cf. hyalina, and Morchella septimelata.</title>
        <authorList>
            <person name="Wingfield B.D."/>
            <person name="Bills G.F."/>
            <person name="Dong Y."/>
            <person name="Huang W."/>
            <person name="Nel W.J."/>
            <person name="Swalarsk-Parry B.S."/>
            <person name="Vaghefi N."/>
            <person name="Wilken P.M."/>
            <person name="An Z."/>
            <person name="de Beer Z.W."/>
            <person name="De Vos L."/>
            <person name="Chen L."/>
            <person name="Duong T.A."/>
            <person name="Gao Y."/>
            <person name="Hammerbacher A."/>
            <person name="Kikkert J.R."/>
            <person name="Li Y."/>
            <person name="Li H."/>
            <person name="Li K."/>
            <person name="Li Q."/>
            <person name="Liu X."/>
            <person name="Ma X."/>
            <person name="Naidoo K."/>
            <person name="Pethybridge S.J."/>
            <person name="Sun J."/>
            <person name="Steenkamp E.T."/>
            <person name="van der Nest M.A."/>
            <person name="van Wyk S."/>
            <person name="Wingfield M.J."/>
            <person name="Xiong C."/>
            <person name="Yue Q."/>
            <person name="Zhang X."/>
        </authorList>
    </citation>
    <scope>NUCLEOTIDE SEQUENCE [LARGE SCALE GENOMIC DNA]</scope>
    <source>
        <strain evidence="5 6">BP 5553</strain>
    </source>
</reference>
<feature type="region of interest" description="Disordered" evidence="2">
    <location>
        <begin position="883"/>
        <end position="904"/>
    </location>
</feature>
<dbReference type="RefSeq" id="XP_031869694.1">
    <property type="nucleotide sequence ID" value="XM_032013094.1"/>
</dbReference>
<feature type="region of interest" description="Disordered" evidence="2">
    <location>
        <begin position="689"/>
        <end position="713"/>
    </location>
</feature>
<dbReference type="PANTHER" id="PTHR20959:SF1">
    <property type="entry name" value="TRANSPORT AND GOLGI ORGANIZATION PROTEIN 6 HOMOLOG"/>
    <property type="match status" value="1"/>
</dbReference>
<protein>
    <submittedName>
        <fullName evidence="5">ARM repeat-containing protein</fullName>
    </submittedName>
</protein>
<dbReference type="Pfam" id="PF10363">
    <property type="entry name" value="RTP1_C1"/>
    <property type="match status" value="1"/>
</dbReference>
<evidence type="ECO:0000313" key="6">
    <source>
        <dbReference type="Proteomes" id="UP000254866"/>
    </source>
</evidence>
<accession>A0A370TNE8</accession>
<comment type="caution">
    <text evidence="5">The sequence shown here is derived from an EMBL/GenBank/DDBJ whole genome shotgun (WGS) entry which is preliminary data.</text>
</comment>
<evidence type="ECO:0000259" key="4">
    <source>
        <dbReference type="Pfam" id="PF10363"/>
    </source>
</evidence>
<dbReference type="InterPro" id="IPR019414">
    <property type="entry name" value="Rtp1_C2"/>
</dbReference>
<dbReference type="SUPFAM" id="SSF48371">
    <property type="entry name" value="ARM repeat"/>
    <property type="match status" value="1"/>
</dbReference>
<dbReference type="InterPro" id="IPR039600">
    <property type="entry name" value="TANGO6/Rtp1"/>
</dbReference>
<dbReference type="Pfam" id="PF10304">
    <property type="entry name" value="RTP1_C2"/>
    <property type="match status" value="1"/>
</dbReference>
<dbReference type="GO" id="GO:0009306">
    <property type="term" value="P:protein secretion"/>
    <property type="evidence" value="ECO:0007669"/>
    <property type="project" value="TreeGrafter"/>
</dbReference>
<dbReference type="GeneID" id="43597320"/>
<name>A0A370TNE8_9HELO</name>
<organism evidence="5 6">
    <name type="scientific">Venustampulla echinocandica</name>
    <dbReference type="NCBI Taxonomy" id="2656787"/>
    <lineage>
        <taxon>Eukaryota</taxon>
        <taxon>Fungi</taxon>
        <taxon>Dikarya</taxon>
        <taxon>Ascomycota</taxon>
        <taxon>Pezizomycotina</taxon>
        <taxon>Leotiomycetes</taxon>
        <taxon>Helotiales</taxon>
        <taxon>Pleuroascaceae</taxon>
        <taxon>Venustampulla</taxon>
    </lineage>
</organism>
<gene>
    <name evidence="5" type="ORF">BP5553_04471</name>
</gene>
<evidence type="ECO:0000259" key="3">
    <source>
        <dbReference type="Pfam" id="PF10304"/>
    </source>
</evidence>
<evidence type="ECO:0000313" key="5">
    <source>
        <dbReference type="EMBL" id="RDL37038.1"/>
    </source>
</evidence>
<dbReference type="AlphaFoldDB" id="A0A370TNE8"/>
<dbReference type="InterPro" id="IPR016024">
    <property type="entry name" value="ARM-type_fold"/>
</dbReference>
<feature type="domain" description="RNA polymerase II assembly factor Rtp1 C-terminal" evidence="3">
    <location>
        <begin position="828"/>
        <end position="860"/>
    </location>
</feature>
<evidence type="ECO:0000256" key="2">
    <source>
        <dbReference type="SAM" id="MobiDB-lite"/>
    </source>
</evidence>
<dbReference type="InterPro" id="IPR011989">
    <property type="entry name" value="ARM-like"/>
</dbReference>
<keyword evidence="6" id="KW-1185">Reference proteome</keyword>
<dbReference type="Gene3D" id="1.25.10.10">
    <property type="entry name" value="Leucine-rich Repeat Variant"/>
    <property type="match status" value="1"/>
</dbReference>
<dbReference type="OrthoDB" id="39591at2759"/>
<dbReference type="Proteomes" id="UP000254866">
    <property type="component" value="Unassembled WGS sequence"/>
</dbReference>
<feature type="compositionally biased region" description="Basic and acidic residues" evidence="2">
    <location>
        <begin position="892"/>
        <end position="904"/>
    </location>
</feature>